<protein>
    <submittedName>
        <fullName evidence="1">Uncharacterized protein</fullName>
    </submittedName>
</protein>
<organism evidence="1 2">
    <name type="scientific">Psophocarpus tetragonolobus</name>
    <name type="common">Winged bean</name>
    <name type="synonym">Dolichos tetragonolobus</name>
    <dbReference type="NCBI Taxonomy" id="3891"/>
    <lineage>
        <taxon>Eukaryota</taxon>
        <taxon>Viridiplantae</taxon>
        <taxon>Streptophyta</taxon>
        <taxon>Embryophyta</taxon>
        <taxon>Tracheophyta</taxon>
        <taxon>Spermatophyta</taxon>
        <taxon>Magnoliopsida</taxon>
        <taxon>eudicotyledons</taxon>
        <taxon>Gunneridae</taxon>
        <taxon>Pentapetalae</taxon>
        <taxon>rosids</taxon>
        <taxon>fabids</taxon>
        <taxon>Fabales</taxon>
        <taxon>Fabaceae</taxon>
        <taxon>Papilionoideae</taxon>
        <taxon>50 kb inversion clade</taxon>
        <taxon>NPAAA clade</taxon>
        <taxon>indigoferoid/millettioid clade</taxon>
        <taxon>Phaseoleae</taxon>
        <taxon>Psophocarpus</taxon>
    </lineage>
</organism>
<evidence type="ECO:0000313" key="1">
    <source>
        <dbReference type="EMBL" id="KAK7381236.1"/>
    </source>
</evidence>
<dbReference type="EMBL" id="JAYMYS010000009">
    <property type="protein sequence ID" value="KAK7381236.1"/>
    <property type="molecule type" value="Genomic_DNA"/>
</dbReference>
<gene>
    <name evidence="1" type="ORF">VNO78_33767</name>
</gene>
<dbReference type="Proteomes" id="UP001386955">
    <property type="component" value="Unassembled WGS sequence"/>
</dbReference>
<comment type="caution">
    <text evidence="1">The sequence shown here is derived from an EMBL/GenBank/DDBJ whole genome shotgun (WGS) entry which is preliminary data.</text>
</comment>
<evidence type="ECO:0000313" key="2">
    <source>
        <dbReference type="Proteomes" id="UP001386955"/>
    </source>
</evidence>
<keyword evidence="2" id="KW-1185">Reference proteome</keyword>
<reference evidence="1 2" key="1">
    <citation type="submission" date="2024-01" db="EMBL/GenBank/DDBJ databases">
        <title>The genomes of 5 underutilized Papilionoideae crops provide insights into root nodulation and disease resistanc.</title>
        <authorList>
            <person name="Jiang F."/>
        </authorList>
    </citation>
    <scope>NUCLEOTIDE SEQUENCE [LARGE SCALE GENOMIC DNA]</scope>
    <source>
        <strain evidence="1">DUOXIRENSHENG_FW03</strain>
        <tissue evidence="1">Leaves</tissue>
    </source>
</reference>
<name>A0AAN9NXW9_PSOTE</name>
<accession>A0AAN9NXW9</accession>
<sequence length="82" mass="8966">MGKKEGIIGFWNQIGYGACIGDHTGHFIAATADYEVAALDVKDVLHHYPLFSVNKKKKKAEIPGGNNILFPISHGIILIHIL</sequence>
<dbReference type="AlphaFoldDB" id="A0AAN9NXW9"/>
<proteinExistence type="predicted"/>